<dbReference type="Proteomes" id="UP000029738">
    <property type="component" value="Unassembled WGS sequence"/>
</dbReference>
<name>A0A8S9SX59_9CYAN</name>
<dbReference type="AlphaFoldDB" id="A0A8S9SX59"/>
<reference evidence="1" key="1">
    <citation type="journal article" date="2015" name="Genome Announc.">
        <title>Draft Genome Sequence of Tolypothrix boutellei Strain VB521301.</title>
        <authorList>
            <person name="Chandrababunaidu M.M."/>
            <person name="Singh D."/>
            <person name="Sen D."/>
            <person name="Bhan S."/>
            <person name="Das S."/>
            <person name="Gupta A."/>
            <person name="Adhikary S.P."/>
            <person name="Tripathy S."/>
        </authorList>
    </citation>
    <scope>NUCLEOTIDE SEQUENCE</scope>
    <source>
        <strain evidence="1">VB521301</strain>
    </source>
</reference>
<keyword evidence="2" id="KW-1185">Reference proteome</keyword>
<evidence type="ECO:0000313" key="1">
    <source>
        <dbReference type="EMBL" id="KAF3883909.1"/>
    </source>
</evidence>
<dbReference type="RefSeq" id="WP_167844887.1">
    <property type="nucleotide sequence ID" value="NZ_JHEG04000002.1"/>
</dbReference>
<proteinExistence type="predicted"/>
<protein>
    <submittedName>
        <fullName evidence="1">Uncharacterized protein</fullName>
    </submittedName>
</protein>
<sequence length="127" mass="14758">MKTLAENLLIPNHTEYLIVSQNLIILETSPGAQRFAESPGHAVPGKDIRDSFPELIGYENYIFDIFQGSQERFELRGIARRKDIFSPFYVDLFINFIEKGYVILLEDATERMVFEKTSFKKFMKIIS</sequence>
<gene>
    <name evidence="1" type="ORF">DA73_0400040095</name>
</gene>
<comment type="caution">
    <text evidence="1">The sequence shown here is derived from an EMBL/GenBank/DDBJ whole genome shotgun (WGS) entry which is preliminary data.</text>
</comment>
<organism evidence="1 2">
    <name type="scientific">Tolypothrix bouteillei VB521301</name>
    <dbReference type="NCBI Taxonomy" id="1479485"/>
    <lineage>
        <taxon>Bacteria</taxon>
        <taxon>Bacillati</taxon>
        <taxon>Cyanobacteriota</taxon>
        <taxon>Cyanophyceae</taxon>
        <taxon>Nostocales</taxon>
        <taxon>Tolypothrichaceae</taxon>
        <taxon>Tolypothrix</taxon>
    </lineage>
</organism>
<accession>A0A8S9SX59</accession>
<evidence type="ECO:0000313" key="2">
    <source>
        <dbReference type="Proteomes" id="UP000029738"/>
    </source>
</evidence>
<reference evidence="1" key="2">
    <citation type="submission" date="2019-11" db="EMBL/GenBank/DDBJ databases">
        <title>Improved Assembly of Tolypothrix boutellei genome.</title>
        <authorList>
            <person name="Sarangi A.N."/>
            <person name="Mukherjee M."/>
            <person name="Ghosh S."/>
            <person name="Singh D."/>
            <person name="Das A."/>
            <person name="Kant S."/>
            <person name="Prusty A."/>
            <person name="Tripathy S."/>
        </authorList>
    </citation>
    <scope>NUCLEOTIDE SEQUENCE</scope>
    <source>
        <strain evidence="1">VB521301</strain>
    </source>
</reference>
<dbReference type="EMBL" id="JHEG04000002">
    <property type="protein sequence ID" value="KAF3883909.1"/>
    <property type="molecule type" value="Genomic_DNA"/>
</dbReference>